<evidence type="ECO:0000256" key="2">
    <source>
        <dbReference type="ARBA" id="ARBA00022643"/>
    </source>
</evidence>
<dbReference type="PANTHER" id="PTHR32332:SF20">
    <property type="entry name" value="2-NITROPROPANE DIOXYGENASE-LIKE PROTEIN"/>
    <property type="match status" value="1"/>
</dbReference>
<gene>
    <name evidence="4" type="ORF">FSAG_001270</name>
</gene>
<keyword evidence="1" id="KW-0285">Flavoprotein</keyword>
<dbReference type="Gene3D" id="3.20.20.70">
    <property type="entry name" value="Aldolase class I"/>
    <property type="match status" value="1"/>
</dbReference>
<accession>A0ABR4WLJ8</accession>
<evidence type="ECO:0000313" key="5">
    <source>
        <dbReference type="Proteomes" id="UP000003301"/>
    </source>
</evidence>
<dbReference type="Pfam" id="PF03060">
    <property type="entry name" value="NMO"/>
    <property type="match status" value="1"/>
</dbReference>
<keyword evidence="3" id="KW-0560">Oxidoreductase</keyword>
<dbReference type="PANTHER" id="PTHR32332">
    <property type="entry name" value="2-NITROPROPANE DIOXYGENASE"/>
    <property type="match status" value="1"/>
</dbReference>
<comment type="caution">
    <text evidence="4">The sequence shown here is derived from an EMBL/GenBank/DDBJ whole genome shotgun (WGS) entry which is preliminary data.</text>
</comment>
<reference evidence="4" key="1">
    <citation type="submission" date="2013-05" db="EMBL/GenBank/DDBJ databases">
        <title>The Genome Sequence of Fusobacterium sp. 2_1_31.</title>
        <authorList>
            <consortium name="The Broad Institute Genomics Platform"/>
            <person name="Earl A."/>
            <person name="Ward D."/>
            <person name="Feldgarden M."/>
            <person name="Gevers D."/>
            <person name="Ambrose C."/>
            <person name="Strauss J."/>
            <person name="Allen-Vercoe E."/>
            <person name="Walker B."/>
            <person name="Young S."/>
            <person name="Zeng Q."/>
            <person name="Gargeya S."/>
            <person name="Fitzgerald M."/>
            <person name="Haas B."/>
            <person name="Abouelleil A."/>
            <person name="Allen A.W."/>
            <person name="Alvarado L."/>
            <person name="Arachchi H.M."/>
            <person name="Berlin A.M."/>
            <person name="Chapman S.B."/>
            <person name="Gainer-Dewar J."/>
            <person name="Goldberg J."/>
            <person name="Griggs A."/>
            <person name="Gujja S."/>
            <person name="Hansen M."/>
            <person name="Howarth C."/>
            <person name="Imamovic A."/>
            <person name="Ireland A."/>
            <person name="Larimer J."/>
            <person name="McCowan C."/>
            <person name="Murphy C."/>
            <person name="Pearson M."/>
            <person name="Poon T.W."/>
            <person name="Priest M."/>
            <person name="Roberts A."/>
            <person name="Saif S."/>
            <person name="Shea T."/>
            <person name="Sisk P."/>
            <person name="Sykes S."/>
            <person name="Wortman J."/>
            <person name="Nusbaum C."/>
            <person name="Birren B."/>
        </authorList>
    </citation>
    <scope>NUCLEOTIDE SEQUENCE [LARGE SCALE GENOMIC DNA]</scope>
    <source>
        <strain evidence="4">2_1_31</strain>
    </source>
</reference>
<dbReference type="EMBL" id="ACDC03000018">
    <property type="protein sequence ID" value="KGE62591.1"/>
    <property type="molecule type" value="Genomic_DNA"/>
</dbReference>
<dbReference type="CDD" id="cd04730">
    <property type="entry name" value="NPD_like"/>
    <property type="match status" value="1"/>
</dbReference>
<evidence type="ECO:0000256" key="1">
    <source>
        <dbReference type="ARBA" id="ARBA00022630"/>
    </source>
</evidence>
<dbReference type="Proteomes" id="UP000003301">
    <property type="component" value="Unassembled WGS sequence"/>
</dbReference>
<organism evidence="4 5">
    <name type="scientific">Fusobacterium periodonticum 2_1_31</name>
    <dbReference type="NCBI Taxonomy" id="469599"/>
    <lineage>
        <taxon>Bacteria</taxon>
        <taxon>Fusobacteriati</taxon>
        <taxon>Fusobacteriota</taxon>
        <taxon>Fusobacteriia</taxon>
        <taxon>Fusobacteriales</taxon>
        <taxon>Fusobacteriaceae</taxon>
        <taxon>Fusobacterium</taxon>
    </lineage>
</organism>
<keyword evidence="5" id="KW-1185">Reference proteome</keyword>
<dbReference type="SUPFAM" id="SSF51412">
    <property type="entry name" value="Inosine monophosphate dehydrogenase (IMPDH)"/>
    <property type="match status" value="1"/>
</dbReference>
<protein>
    <submittedName>
        <fullName evidence="4">Enoyl-[acyl carrier protein] reductase II</fullName>
    </submittedName>
</protein>
<name>A0ABR4WLJ8_9FUSO</name>
<dbReference type="InterPro" id="IPR013785">
    <property type="entry name" value="Aldolase_TIM"/>
</dbReference>
<evidence type="ECO:0000256" key="3">
    <source>
        <dbReference type="ARBA" id="ARBA00023002"/>
    </source>
</evidence>
<evidence type="ECO:0000313" key="4">
    <source>
        <dbReference type="EMBL" id="KGE62591.1"/>
    </source>
</evidence>
<proteinExistence type="predicted"/>
<keyword evidence="2" id="KW-0288">FMN</keyword>
<dbReference type="InterPro" id="IPR004136">
    <property type="entry name" value="NMO"/>
</dbReference>
<sequence length="332" mass="35846">MYGEINLKYMEETLMKNNKICELLGIKYPIFQGAMAWVSGGELAGAVSRDGGLGIIAGGGMEPELLRQHIRKAKEITSNPFGVNLMLLRPDVEQQMNVCIEEGVKVITTGAGNPGAFMEKLKAANIKVIPVIPTVKLAERMEKIGADAVIVEGMESGGHVGTLTTMALLPQIVNAVSIPVIAAGGIASGKQFLAALAMGADAIQCGTIFLTAKECIIHQNYKDIILKAKDRSTVVTGTSTGHPVRVIDNKLAKEMIELERSGAPKEEIEKLGTGSLRLAVVEGDTERGSFMSGQVAAMVNDEKTTKEILEYLMNDLKIEVEQLRRRLENWNI</sequence>